<dbReference type="SUPFAM" id="SSF49562">
    <property type="entry name" value="C2 domain (Calcium/lipid-binding domain, CaLB)"/>
    <property type="match status" value="1"/>
</dbReference>
<reference evidence="9" key="1">
    <citation type="journal article" date="2020" name="J. Eukaryot. Microbiol.">
        <title>De novo Sequencing, Assembly and Annotation of the Transcriptome for the Free-Living Testate Amoeba Arcella intermedia.</title>
        <authorList>
            <person name="Ribeiro G.M."/>
            <person name="Porfirio-Sousa A.L."/>
            <person name="Maurer-Alcala X.X."/>
            <person name="Katz L.A."/>
            <person name="Lahr D.J.G."/>
        </authorList>
    </citation>
    <scope>NUCLEOTIDE SEQUENCE</scope>
</reference>
<dbReference type="InterPro" id="IPR001781">
    <property type="entry name" value="Znf_LIM"/>
</dbReference>
<dbReference type="SMART" id="SM00132">
    <property type="entry name" value="LIM"/>
    <property type="match status" value="2"/>
</dbReference>
<dbReference type="InterPro" id="IPR000008">
    <property type="entry name" value="C2_dom"/>
</dbReference>
<proteinExistence type="predicted"/>
<dbReference type="Pfam" id="PF00412">
    <property type="entry name" value="LIM"/>
    <property type="match status" value="1"/>
</dbReference>
<keyword evidence="1" id="KW-0343">GTPase activation</keyword>
<keyword evidence="2 4" id="KW-0479">Metal-binding</keyword>
<dbReference type="GO" id="GO:0046872">
    <property type="term" value="F:metal ion binding"/>
    <property type="evidence" value="ECO:0007669"/>
    <property type="project" value="UniProtKB-KW"/>
</dbReference>
<name>A0A6B2KXY0_9EUKA</name>
<dbReference type="Pfam" id="PF00616">
    <property type="entry name" value="RasGAP"/>
    <property type="match status" value="1"/>
</dbReference>
<dbReference type="PROSITE" id="PS00478">
    <property type="entry name" value="LIM_DOMAIN_1"/>
    <property type="match status" value="2"/>
</dbReference>
<sequence length="720" mass="81735">MKDLEDQKIHEAWFKMTPGKTTVNPTGTLKFQYNYSKNRVKFENFKADGLTPMDTAGLADPFLVINFGNKKEKTVTQKRTLSPQWPKSISFEIPADSKGTFYIEIYSDNRDGTSDFMGEVRLPVAEIKEGNDEVTMEVKKKEQLPTVGEMRVALHARKSVILKESDYTSLFELLMKDNMELTKKLVAVSNKKEKPIAECLVKAFEMRRLAVHFIKTITSIEIEKTSEPNIIFRENTVATKSLDMYMRLIGMQYLHSIMKNIVAQLVLNEKKKSCELDEFRIEDKQERKQKIIAKNLTTLMSFVSLIFEDMQKKIDYCPTNLRNIFEHIQGLIKQKWPDHPTAQYTAVSGFIFLRFFCPSLYSPKLYDLTTSHPPPNVARELTLIAKTLQNLASLVVFGKKEPFMHIVNPFITEQMPNMKTYLTELSSIPEKAVDELPTKTDIHWGREMSRVHFHLEDNLEAMKAQFGLTQDLEKLTEILKDLKKKEMEYKESRLKIPAPLHEVAPMAGDEEDSTFYKGSLSSDGPDFSASISTGPKNDKRGGLASSKTITNTNSTPKKPSSLMSSIDQKPERPSSPLQITEPCPGCSKRFSEAETSVLLELSTNTFWHTDCLKCSNCHKHITQYALKKPLLCLACAEVDSKCARCKEVFKAGESVLRVDLKAFHRHCLNCSLCAAPMDPKTANGYFSGVSTPDLLYICSSCTPEKEKDKGDWVFLSTKVT</sequence>
<evidence type="ECO:0008006" key="10">
    <source>
        <dbReference type="Google" id="ProtNLM"/>
    </source>
</evidence>
<dbReference type="AlphaFoldDB" id="A0A6B2KXY0"/>
<dbReference type="SMART" id="SM00239">
    <property type="entry name" value="C2"/>
    <property type="match status" value="1"/>
</dbReference>
<dbReference type="CDD" id="cd00030">
    <property type="entry name" value="C2"/>
    <property type="match status" value="1"/>
</dbReference>
<evidence type="ECO:0000256" key="5">
    <source>
        <dbReference type="SAM" id="MobiDB-lite"/>
    </source>
</evidence>
<dbReference type="PANTHER" id="PTHR10194:SF60">
    <property type="entry name" value="RAS GTPASE-ACTIVATING PROTEIN RASKOL"/>
    <property type="match status" value="1"/>
</dbReference>
<evidence type="ECO:0000259" key="6">
    <source>
        <dbReference type="PROSITE" id="PS50004"/>
    </source>
</evidence>
<evidence type="ECO:0000313" key="9">
    <source>
        <dbReference type="EMBL" id="NDV29623.1"/>
    </source>
</evidence>
<feature type="domain" description="C2" evidence="6">
    <location>
        <begin position="25"/>
        <end position="138"/>
    </location>
</feature>
<dbReference type="Gene3D" id="2.10.110.10">
    <property type="entry name" value="Cysteine Rich Protein"/>
    <property type="match status" value="2"/>
</dbReference>
<accession>A0A6B2KXY0</accession>
<dbReference type="PANTHER" id="PTHR10194">
    <property type="entry name" value="RAS GTPASE-ACTIVATING PROTEINS"/>
    <property type="match status" value="1"/>
</dbReference>
<feature type="region of interest" description="Disordered" evidence="5">
    <location>
        <begin position="511"/>
        <end position="582"/>
    </location>
</feature>
<evidence type="ECO:0000259" key="7">
    <source>
        <dbReference type="PROSITE" id="PS50018"/>
    </source>
</evidence>
<feature type="compositionally biased region" description="Polar residues" evidence="5">
    <location>
        <begin position="545"/>
        <end position="567"/>
    </location>
</feature>
<feature type="domain" description="LIM zinc-binding" evidence="8">
    <location>
        <begin position="640"/>
        <end position="708"/>
    </location>
</feature>
<dbReference type="PROSITE" id="PS50018">
    <property type="entry name" value="RAS_GTPASE_ACTIV_2"/>
    <property type="match status" value="1"/>
</dbReference>
<dbReference type="InterPro" id="IPR001936">
    <property type="entry name" value="RasGAP_dom"/>
</dbReference>
<feature type="domain" description="Ras-GAP" evidence="7">
    <location>
        <begin position="192"/>
        <end position="393"/>
    </location>
</feature>
<dbReference type="Gene3D" id="2.60.40.150">
    <property type="entry name" value="C2 domain"/>
    <property type="match status" value="1"/>
</dbReference>
<keyword evidence="3 4" id="KW-0862">Zinc</keyword>
<protein>
    <recommendedName>
        <fullName evidence="10">Ras-GAP domain-containing protein</fullName>
    </recommendedName>
</protein>
<organism evidence="9">
    <name type="scientific">Arcella intermedia</name>
    <dbReference type="NCBI Taxonomy" id="1963864"/>
    <lineage>
        <taxon>Eukaryota</taxon>
        <taxon>Amoebozoa</taxon>
        <taxon>Tubulinea</taxon>
        <taxon>Elardia</taxon>
        <taxon>Arcellinida</taxon>
        <taxon>Sphaerothecina</taxon>
        <taxon>Arcellidae</taxon>
        <taxon>Arcella</taxon>
    </lineage>
</organism>
<dbReference type="SMART" id="SM00323">
    <property type="entry name" value="RasGAP"/>
    <property type="match status" value="1"/>
</dbReference>
<evidence type="ECO:0000256" key="1">
    <source>
        <dbReference type="ARBA" id="ARBA00022468"/>
    </source>
</evidence>
<dbReference type="Pfam" id="PF00168">
    <property type="entry name" value="C2"/>
    <property type="match status" value="1"/>
</dbReference>
<dbReference type="SUPFAM" id="SSF48350">
    <property type="entry name" value="GTPase activation domain, GAP"/>
    <property type="match status" value="1"/>
</dbReference>
<evidence type="ECO:0000259" key="8">
    <source>
        <dbReference type="PROSITE" id="PS50023"/>
    </source>
</evidence>
<dbReference type="InterPro" id="IPR008936">
    <property type="entry name" value="Rho_GTPase_activation_prot"/>
</dbReference>
<dbReference type="PROSITE" id="PS50023">
    <property type="entry name" value="LIM_DOMAIN_2"/>
    <property type="match status" value="1"/>
</dbReference>
<dbReference type="InterPro" id="IPR039360">
    <property type="entry name" value="Ras_GTPase"/>
</dbReference>
<dbReference type="PROSITE" id="PS50004">
    <property type="entry name" value="C2"/>
    <property type="match status" value="1"/>
</dbReference>
<dbReference type="EMBL" id="GIBP01000654">
    <property type="protein sequence ID" value="NDV29623.1"/>
    <property type="molecule type" value="Transcribed_RNA"/>
</dbReference>
<dbReference type="InterPro" id="IPR035892">
    <property type="entry name" value="C2_domain_sf"/>
</dbReference>
<dbReference type="Gene3D" id="1.10.506.10">
    <property type="entry name" value="GTPase Activation - p120gap, domain 1"/>
    <property type="match status" value="2"/>
</dbReference>
<dbReference type="GO" id="GO:0005096">
    <property type="term" value="F:GTPase activator activity"/>
    <property type="evidence" value="ECO:0007669"/>
    <property type="project" value="UniProtKB-KW"/>
</dbReference>
<evidence type="ECO:0000256" key="3">
    <source>
        <dbReference type="ARBA" id="ARBA00022833"/>
    </source>
</evidence>
<keyword evidence="4" id="KW-0440">LIM domain</keyword>
<evidence type="ECO:0000256" key="2">
    <source>
        <dbReference type="ARBA" id="ARBA00022723"/>
    </source>
</evidence>
<evidence type="ECO:0000256" key="4">
    <source>
        <dbReference type="PROSITE-ProRule" id="PRU00125"/>
    </source>
</evidence>